<evidence type="ECO:0000256" key="1">
    <source>
        <dbReference type="SAM" id="MobiDB-lite"/>
    </source>
</evidence>
<dbReference type="EMBL" id="GBXM01057909">
    <property type="protein sequence ID" value="JAH50668.1"/>
    <property type="molecule type" value="Transcribed_RNA"/>
</dbReference>
<protein>
    <submittedName>
        <fullName evidence="2">Uncharacterized protein</fullName>
    </submittedName>
</protein>
<dbReference type="AlphaFoldDB" id="A0A0E9TD57"/>
<reference evidence="2" key="2">
    <citation type="journal article" date="2015" name="Fish Shellfish Immunol.">
        <title>Early steps in the European eel (Anguilla anguilla)-Vibrio vulnificus interaction in the gills: Role of the RtxA13 toxin.</title>
        <authorList>
            <person name="Callol A."/>
            <person name="Pajuelo D."/>
            <person name="Ebbesson L."/>
            <person name="Teles M."/>
            <person name="MacKenzie S."/>
            <person name="Amaro C."/>
        </authorList>
    </citation>
    <scope>NUCLEOTIDE SEQUENCE</scope>
</reference>
<proteinExistence type="predicted"/>
<accession>A0A0E9TD57</accession>
<name>A0A0E9TD57_ANGAN</name>
<evidence type="ECO:0000313" key="2">
    <source>
        <dbReference type="EMBL" id="JAH50668.1"/>
    </source>
</evidence>
<sequence>MSRQSWSDNHKSLISLRNNLRT</sequence>
<organism evidence="2">
    <name type="scientific">Anguilla anguilla</name>
    <name type="common">European freshwater eel</name>
    <name type="synonym">Muraena anguilla</name>
    <dbReference type="NCBI Taxonomy" id="7936"/>
    <lineage>
        <taxon>Eukaryota</taxon>
        <taxon>Metazoa</taxon>
        <taxon>Chordata</taxon>
        <taxon>Craniata</taxon>
        <taxon>Vertebrata</taxon>
        <taxon>Euteleostomi</taxon>
        <taxon>Actinopterygii</taxon>
        <taxon>Neopterygii</taxon>
        <taxon>Teleostei</taxon>
        <taxon>Anguilliformes</taxon>
        <taxon>Anguillidae</taxon>
        <taxon>Anguilla</taxon>
    </lineage>
</organism>
<reference evidence="2" key="1">
    <citation type="submission" date="2014-11" db="EMBL/GenBank/DDBJ databases">
        <authorList>
            <person name="Amaro Gonzalez C."/>
        </authorList>
    </citation>
    <scope>NUCLEOTIDE SEQUENCE</scope>
</reference>
<feature type="region of interest" description="Disordered" evidence="1">
    <location>
        <begin position="1"/>
        <end position="22"/>
    </location>
</feature>